<dbReference type="Gene3D" id="3.40.50.1360">
    <property type="match status" value="1"/>
</dbReference>
<dbReference type="Pfam" id="PF01182">
    <property type="entry name" value="Glucosamine_iso"/>
    <property type="match status" value="1"/>
</dbReference>
<feature type="domain" description="Glucosamine/galactosamine-6-phosphate isomerase" evidence="2">
    <location>
        <begin position="20"/>
        <end position="240"/>
    </location>
</feature>
<dbReference type="GO" id="GO:0006046">
    <property type="term" value="P:N-acetylglucosamine catabolic process"/>
    <property type="evidence" value="ECO:0007669"/>
    <property type="project" value="TreeGrafter"/>
</dbReference>
<dbReference type="OrthoDB" id="9791139at2"/>
<dbReference type="InterPro" id="IPR037171">
    <property type="entry name" value="NagB/RpiA_transferase-like"/>
</dbReference>
<evidence type="ECO:0000256" key="1">
    <source>
        <dbReference type="ARBA" id="ARBA00023277"/>
    </source>
</evidence>
<dbReference type="RefSeq" id="WP_093185225.1">
    <property type="nucleotide sequence ID" value="NZ_FMYH01000007.1"/>
</dbReference>
<evidence type="ECO:0000313" key="4">
    <source>
        <dbReference type="Proteomes" id="UP000199039"/>
    </source>
</evidence>
<dbReference type="PANTHER" id="PTHR11280">
    <property type="entry name" value="GLUCOSAMINE-6-PHOSPHATE ISOMERASE"/>
    <property type="match status" value="1"/>
</dbReference>
<dbReference type="PANTHER" id="PTHR11280:SF6">
    <property type="entry name" value="GLUCOSAMINE-6-PHOSPHATE ISOMERASE NAGB"/>
    <property type="match status" value="1"/>
</dbReference>
<keyword evidence="4" id="KW-1185">Reference proteome</keyword>
<dbReference type="GO" id="GO:0006043">
    <property type="term" value="P:glucosamine catabolic process"/>
    <property type="evidence" value="ECO:0007669"/>
    <property type="project" value="TreeGrafter"/>
</dbReference>
<organism evidence="3 4">
    <name type="scientific">Sanguibacter gelidistatuariae</name>
    <dbReference type="NCBI Taxonomy" id="1814289"/>
    <lineage>
        <taxon>Bacteria</taxon>
        <taxon>Bacillati</taxon>
        <taxon>Actinomycetota</taxon>
        <taxon>Actinomycetes</taxon>
        <taxon>Micrococcales</taxon>
        <taxon>Sanguibacteraceae</taxon>
        <taxon>Sanguibacter</taxon>
    </lineage>
</organism>
<reference evidence="3 4" key="1">
    <citation type="submission" date="2016-09" db="EMBL/GenBank/DDBJ databases">
        <authorList>
            <person name="Capua I."/>
            <person name="De Benedictis P."/>
            <person name="Joannis T."/>
            <person name="Lombin L.H."/>
            <person name="Cattoli G."/>
        </authorList>
    </citation>
    <scope>NUCLEOTIDE SEQUENCE [LARGE SCALE GENOMIC DNA]</scope>
    <source>
        <strain evidence="3 4">ISLP-3</strain>
    </source>
</reference>
<name>A0A1G6UJS7_9MICO</name>
<proteinExistence type="predicted"/>
<dbReference type="EMBL" id="FMYH01000007">
    <property type="protein sequence ID" value="SDD41514.1"/>
    <property type="molecule type" value="Genomic_DNA"/>
</dbReference>
<dbReference type="STRING" id="1814289.SAMN05216410_3276"/>
<dbReference type="GO" id="GO:0042802">
    <property type="term" value="F:identical protein binding"/>
    <property type="evidence" value="ECO:0007669"/>
    <property type="project" value="TreeGrafter"/>
</dbReference>
<evidence type="ECO:0000313" key="3">
    <source>
        <dbReference type="EMBL" id="SDD41514.1"/>
    </source>
</evidence>
<dbReference type="AlphaFoldDB" id="A0A1G6UJS7"/>
<dbReference type="GO" id="GO:0005737">
    <property type="term" value="C:cytoplasm"/>
    <property type="evidence" value="ECO:0007669"/>
    <property type="project" value="TreeGrafter"/>
</dbReference>
<dbReference type="Proteomes" id="UP000199039">
    <property type="component" value="Unassembled WGS sequence"/>
</dbReference>
<sequence length="264" mass="28686">MNSPTHTFIVDQLSAHVYPDVEGLGEAAAAAFAQAIRDAVADHGSARAVVATGNSQYPIMAALSQHDLPWDVVTVFHLDEYVGIDANHTASFRKWIRERVEERFHPAQVNYIDGDAPDAEAEAARYDALLREAPLDVIAMGIGENGHIAFNEPHLALFDDPQWVRVVDLDDTSRQQQVNEGHFPTFDDVPRQALSVTVPALLSAGTLVVSVPEKRKAAAVSATLREDVSTAVPATALRNHSRAFLLLEPESYSDYAATLASPVQ</sequence>
<keyword evidence="1" id="KW-0119">Carbohydrate metabolism</keyword>
<dbReference type="SUPFAM" id="SSF100950">
    <property type="entry name" value="NagB/RpiA/CoA transferase-like"/>
    <property type="match status" value="1"/>
</dbReference>
<dbReference type="InterPro" id="IPR004547">
    <property type="entry name" value="Glucosamine6P_isomerase"/>
</dbReference>
<evidence type="ECO:0000259" key="2">
    <source>
        <dbReference type="Pfam" id="PF01182"/>
    </source>
</evidence>
<accession>A0A1G6UJS7</accession>
<dbReference type="GO" id="GO:0005975">
    <property type="term" value="P:carbohydrate metabolic process"/>
    <property type="evidence" value="ECO:0007669"/>
    <property type="project" value="InterPro"/>
</dbReference>
<dbReference type="InterPro" id="IPR006148">
    <property type="entry name" value="Glc/Gal-6P_isomerase"/>
</dbReference>
<dbReference type="GO" id="GO:0019262">
    <property type="term" value="P:N-acetylneuraminate catabolic process"/>
    <property type="evidence" value="ECO:0007669"/>
    <property type="project" value="TreeGrafter"/>
</dbReference>
<gene>
    <name evidence="3" type="ORF">SAMN05216410_3276</name>
</gene>
<protein>
    <submittedName>
        <fullName evidence="3">Glucosamine-6-phosphate deaminase</fullName>
    </submittedName>
</protein>
<dbReference type="GO" id="GO:0004342">
    <property type="term" value="F:glucosamine-6-phosphate deaminase activity"/>
    <property type="evidence" value="ECO:0007669"/>
    <property type="project" value="InterPro"/>
</dbReference>